<dbReference type="Proteomes" id="UP000799437">
    <property type="component" value="Unassembled WGS sequence"/>
</dbReference>
<evidence type="ECO:0000313" key="2">
    <source>
        <dbReference type="EMBL" id="KAF2753890.1"/>
    </source>
</evidence>
<gene>
    <name evidence="2" type="ORF">EJ05DRAFT_541459</name>
</gene>
<dbReference type="RefSeq" id="XP_033596341.1">
    <property type="nucleotide sequence ID" value="XM_033749663.1"/>
</dbReference>
<dbReference type="GeneID" id="54490717"/>
<feature type="transmembrane region" description="Helical" evidence="1">
    <location>
        <begin position="28"/>
        <end position="47"/>
    </location>
</feature>
<protein>
    <submittedName>
        <fullName evidence="2">Uncharacterized protein</fullName>
    </submittedName>
</protein>
<organism evidence="2 3">
    <name type="scientific">Pseudovirgaria hyperparasitica</name>
    <dbReference type="NCBI Taxonomy" id="470096"/>
    <lineage>
        <taxon>Eukaryota</taxon>
        <taxon>Fungi</taxon>
        <taxon>Dikarya</taxon>
        <taxon>Ascomycota</taxon>
        <taxon>Pezizomycotina</taxon>
        <taxon>Dothideomycetes</taxon>
        <taxon>Dothideomycetes incertae sedis</taxon>
        <taxon>Acrospermales</taxon>
        <taxon>Acrospermaceae</taxon>
        <taxon>Pseudovirgaria</taxon>
    </lineage>
</organism>
<evidence type="ECO:0000256" key="1">
    <source>
        <dbReference type="SAM" id="Phobius"/>
    </source>
</evidence>
<dbReference type="AlphaFoldDB" id="A0A6A6VW70"/>
<keyword evidence="3" id="KW-1185">Reference proteome</keyword>
<name>A0A6A6VW70_9PEZI</name>
<proteinExistence type="predicted"/>
<keyword evidence="1" id="KW-0472">Membrane</keyword>
<sequence length="147" mass="16989">MDGPGTMTVVDYKYVPVKVKAQIDIDSAVKWSAPAIFVLLIFIAWTLKKTCRTNKMLRSMRQQRAQFDAEMQEHEQYEALVAERARSEELPRVPAPAYTVTDEDIEPYMDATRSWPSFEPPPAYGREEFLGERVWYGIVNRSHSTSR</sequence>
<keyword evidence="1" id="KW-1133">Transmembrane helix</keyword>
<keyword evidence="1" id="KW-0812">Transmembrane</keyword>
<reference evidence="2" key="1">
    <citation type="journal article" date="2020" name="Stud. Mycol.">
        <title>101 Dothideomycetes genomes: a test case for predicting lifestyles and emergence of pathogens.</title>
        <authorList>
            <person name="Haridas S."/>
            <person name="Albert R."/>
            <person name="Binder M."/>
            <person name="Bloem J."/>
            <person name="Labutti K."/>
            <person name="Salamov A."/>
            <person name="Andreopoulos B."/>
            <person name="Baker S."/>
            <person name="Barry K."/>
            <person name="Bills G."/>
            <person name="Bluhm B."/>
            <person name="Cannon C."/>
            <person name="Castanera R."/>
            <person name="Culley D."/>
            <person name="Daum C."/>
            <person name="Ezra D."/>
            <person name="Gonzalez J."/>
            <person name="Henrissat B."/>
            <person name="Kuo A."/>
            <person name="Liang C."/>
            <person name="Lipzen A."/>
            <person name="Lutzoni F."/>
            <person name="Magnuson J."/>
            <person name="Mondo S."/>
            <person name="Nolan M."/>
            <person name="Ohm R."/>
            <person name="Pangilinan J."/>
            <person name="Park H.-J."/>
            <person name="Ramirez L."/>
            <person name="Alfaro M."/>
            <person name="Sun H."/>
            <person name="Tritt A."/>
            <person name="Yoshinaga Y."/>
            <person name="Zwiers L.-H."/>
            <person name="Turgeon B."/>
            <person name="Goodwin S."/>
            <person name="Spatafora J."/>
            <person name="Crous P."/>
            <person name="Grigoriev I."/>
        </authorList>
    </citation>
    <scope>NUCLEOTIDE SEQUENCE</scope>
    <source>
        <strain evidence="2">CBS 121739</strain>
    </source>
</reference>
<evidence type="ECO:0000313" key="3">
    <source>
        <dbReference type="Proteomes" id="UP000799437"/>
    </source>
</evidence>
<accession>A0A6A6VW70</accession>
<dbReference type="EMBL" id="ML996582">
    <property type="protein sequence ID" value="KAF2753890.1"/>
    <property type="molecule type" value="Genomic_DNA"/>
</dbReference>